<evidence type="ECO:0000313" key="1">
    <source>
        <dbReference type="EMBL" id="AEM85811.1"/>
    </source>
</evidence>
<dbReference type="Proteomes" id="UP000008703">
    <property type="component" value="Chromosome"/>
</dbReference>
<sequence length="42" mass="4753">MATFRNLAIALARLTGWTNTAHATDYYESHPDHAFDLIHPGR</sequence>
<keyword evidence="2" id="KW-1185">Reference proteome</keyword>
<dbReference type="KEGG" id="svl:Strvi_6351"/>
<reference evidence="1" key="1">
    <citation type="submission" date="2011-08" db="EMBL/GenBank/DDBJ databases">
        <title>Complete sequence of chromosome of Streptomyces violaceusniger Tu 4113.</title>
        <authorList>
            <consortium name="US DOE Joint Genome Institute"/>
            <person name="Lucas S."/>
            <person name="Han J."/>
            <person name="Lapidus A."/>
            <person name="Cheng J.-F."/>
            <person name="Goodwin L."/>
            <person name="Pitluck S."/>
            <person name="Peters L."/>
            <person name="Ivanova N."/>
            <person name="Daligault H."/>
            <person name="Detter J.C."/>
            <person name="Han C."/>
            <person name="Tapia R."/>
            <person name="Land M."/>
            <person name="Hauser L."/>
            <person name="Kyrpides N."/>
            <person name="Ivanova N."/>
            <person name="Pagani I."/>
            <person name="Hagen A."/>
            <person name="Katz L."/>
            <person name="Fiedler H.-P."/>
            <person name="Keasling J."/>
            <person name="Fortman J."/>
            <person name="Woyke T."/>
        </authorList>
    </citation>
    <scope>NUCLEOTIDE SEQUENCE [LARGE SCALE GENOMIC DNA]</scope>
    <source>
        <strain evidence="1">Tu 4113</strain>
    </source>
</reference>
<evidence type="ECO:0000313" key="2">
    <source>
        <dbReference type="Proteomes" id="UP000008703"/>
    </source>
</evidence>
<organism evidence="1 2">
    <name type="scientific">Streptomyces violaceusniger (strain Tu 4113)</name>
    <dbReference type="NCBI Taxonomy" id="653045"/>
    <lineage>
        <taxon>Bacteria</taxon>
        <taxon>Bacillati</taxon>
        <taxon>Actinomycetota</taxon>
        <taxon>Actinomycetes</taxon>
        <taxon>Kitasatosporales</taxon>
        <taxon>Streptomycetaceae</taxon>
        <taxon>Streptomyces</taxon>
        <taxon>Streptomyces violaceusniger group</taxon>
    </lineage>
</organism>
<proteinExistence type="predicted"/>
<protein>
    <submittedName>
        <fullName evidence="1">Uncharacterized protein</fullName>
    </submittedName>
</protein>
<name>G2P650_STRV4</name>
<dbReference type="RefSeq" id="WP_014059296.1">
    <property type="nucleotide sequence ID" value="NC_015957.1"/>
</dbReference>
<dbReference type="HOGENOM" id="CLU_3258772_0_0_11"/>
<accession>G2P650</accession>
<dbReference type="EMBL" id="CP002994">
    <property type="protein sequence ID" value="AEM85811.1"/>
    <property type="molecule type" value="Genomic_DNA"/>
</dbReference>
<gene>
    <name evidence="1" type="ORF">Strvi_6351</name>
</gene>
<dbReference type="AlphaFoldDB" id="G2P650"/>